<dbReference type="AlphaFoldDB" id="A0A915K741"/>
<evidence type="ECO:0000313" key="2">
    <source>
        <dbReference type="Proteomes" id="UP000887565"/>
    </source>
</evidence>
<organism evidence="2 3">
    <name type="scientific">Romanomermis culicivorax</name>
    <name type="common">Nematode worm</name>
    <dbReference type="NCBI Taxonomy" id="13658"/>
    <lineage>
        <taxon>Eukaryota</taxon>
        <taxon>Metazoa</taxon>
        <taxon>Ecdysozoa</taxon>
        <taxon>Nematoda</taxon>
        <taxon>Enoplea</taxon>
        <taxon>Dorylaimia</taxon>
        <taxon>Mermithida</taxon>
        <taxon>Mermithoidea</taxon>
        <taxon>Mermithidae</taxon>
        <taxon>Romanomermis</taxon>
    </lineage>
</organism>
<evidence type="ECO:0000313" key="3">
    <source>
        <dbReference type="WBParaSite" id="nRc.2.0.1.t33999-RA"/>
    </source>
</evidence>
<feature type="coiled-coil region" evidence="1">
    <location>
        <begin position="172"/>
        <end position="199"/>
    </location>
</feature>
<protein>
    <submittedName>
        <fullName evidence="3">Uncharacterized protein</fullName>
    </submittedName>
</protein>
<name>A0A915K741_ROMCU</name>
<accession>A0A915K741</accession>
<evidence type="ECO:0000256" key="1">
    <source>
        <dbReference type="SAM" id="Coils"/>
    </source>
</evidence>
<feature type="coiled-coil region" evidence="1">
    <location>
        <begin position="298"/>
        <end position="325"/>
    </location>
</feature>
<dbReference type="Proteomes" id="UP000887565">
    <property type="component" value="Unplaced"/>
</dbReference>
<dbReference type="WBParaSite" id="nRc.2.0.1.t33999-RA">
    <property type="protein sequence ID" value="nRc.2.0.1.t33999-RA"/>
    <property type="gene ID" value="nRc.2.0.1.g33999"/>
</dbReference>
<proteinExistence type="predicted"/>
<sequence>MDSCNNDNCSTCTSICIRKKYEQIEKEIAEKQITPQLTVILDKHFQKRQLFEELTKICQKSVAVGHGNAPYFEDFIQLPFYYRRTVIQLDLDQKLTKMQGEPPPLPESDVSSVTIYLTALYVWLMDQYDRRSTILSREKNYLITNRNSNYADNLASNLNYLDEKLCQFEQSLKDLSADNMQLEEKLKQTKRSSDEKSKLISEFRRQVVTEMKHFQKNHGLLILKRQMQQTDESEKIVVSDRCQYIEVLERQSIELIEESRHYRERNLALQKRYNTLNSILGDLESDVQLKKALNEGNLKFFAKNIEEIQKEYESLIAKRNELMQRKNRKDKL</sequence>
<keyword evidence="1" id="KW-0175">Coiled coil</keyword>
<reference evidence="3" key="1">
    <citation type="submission" date="2022-11" db="UniProtKB">
        <authorList>
            <consortium name="WormBaseParasite"/>
        </authorList>
    </citation>
    <scope>IDENTIFICATION</scope>
</reference>
<keyword evidence="2" id="KW-1185">Reference proteome</keyword>